<dbReference type="EMBL" id="CP034206">
    <property type="protein sequence ID" value="QBZ59005.1"/>
    <property type="molecule type" value="Genomic_DNA"/>
</dbReference>
<feature type="region of interest" description="Disordered" evidence="1">
    <location>
        <begin position="1"/>
        <end position="25"/>
    </location>
</feature>
<name>A0A4V1C685_PYROR</name>
<sequence>MAKVALPPRAANAAHRSIDPSQSSRNLMCPCACSRITLNHRILETGIRGSDLSCYHSRPLQTRAHTHALALTPPIKENLPWH</sequence>
<dbReference type="AlphaFoldDB" id="A0A4V1C685"/>
<accession>A0A4V1C685</accession>
<evidence type="ECO:0000313" key="3">
    <source>
        <dbReference type="Proteomes" id="UP000294847"/>
    </source>
</evidence>
<organism evidence="2 3">
    <name type="scientific">Pyricularia oryzae</name>
    <name type="common">Rice blast fungus</name>
    <name type="synonym">Magnaporthe oryzae</name>
    <dbReference type="NCBI Taxonomy" id="318829"/>
    <lineage>
        <taxon>Eukaryota</taxon>
        <taxon>Fungi</taxon>
        <taxon>Dikarya</taxon>
        <taxon>Ascomycota</taxon>
        <taxon>Pezizomycotina</taxon>
        <taxon>Sordariomycetes</taxon>
        <taxon>Sordariomycetidae</taxon>
        <taxon>Magnaporthales</taxon>
        <taxon>Pyriculariaceae</taxon>
        <taxon>Pyricularia</taxon>
    </lineage>
</organism>
<evidence type="ECO:0000256" key="1">
    <source>
        <dbReference type="SAM" id="MobiDB-lite"/>
    </source>
</evidence>
<dbReference type="Proteomes" id="UP000294847">
    <property type="component" value="Chromosome 3"/>
</dbReference>
<evidence type="ECO:0000313" key="2">
    <source>
        <dbReference type="EMBL" id="QBZ59005.1"/>
    </source>
</evidence>
<proteinExistence type="predicted"/>
<reference evidence="2 3" key="1">
    <citation type="journal article" date="2019" name="Mol. Biol. Evol.">
        <title>Blast fungal genomes show frequent chromosomal changes, gene gains and losses, and effector gene turnover.</title>
        <authorList>
            <person name="Gomez Luciano L.B."/>
            <person name="Jason Tsai I."/>
            <person name="Chuma I."/>
            <person name="Tosa Y."/>
            <person name="Chen Y.H."/>
            <person name="Li J.Y."/>
            <person name="Li M.Y."/>
            <person name="Jade Lu M.Y."/>
            <person name="Nakayashiki H."/>
            <person name="Li W.H."/>
        </authorList>
    </citation>
    <scope>NUCLEOTIDE SEQUENCE [LARGE SCALE GENOMIC DNA]</scope>
    <source>
        <strain evidence="2">MZ5-1-6</strain>
    </source>
</reference>
<gene>
    <name evidence="2" type="ORF">PoMZ_03965</name>
</gene>
<protein>
    <submittedName>
        <fullName evidence="2">Uncharacterized protein</fullName>
    </submittedName>
</protein>